<dbReference type="InterPro" id="IPR008984">
    <property type="entry name" value="SMAD_FHA_dom_sf"/>
</dbReference>
<dbReference type="CDD" id="cd00060">
    <property type="entry name" value="FHA"/>
    <property type="match status" value="1"/>
</dbReference>
<dbReference type="SUPFAM" id="SSF49879">
    <property type="entry name" value="SMAD/FHA domain"/>
    <property type="match status" value="1"/>
</dbReference>
<dbReference type="RefSeq" id="WP_268058022.1">
    <property type="nucleotide sequence ID" value="NZ_JAPOHA010000006.1"/>
</dbReference>
<comment type="caution">
    <text evidence="2">The sequence shown here is derived from an EMBL/GenBank/DDBJ whole genome shotgun (WGS) entry which is preliminary data.</text>
</comment>
<organism evidence="2 3">
    <name type="scientific">Caproiciproducens galactitolivorans</name>
    <dbReference type="NCBI Taxonomy" id="642589"/>
    <lineage>
        <taxon>Bacteria</taxon>
        <taxon>Bacillati</taxon>
        <taxon>Bacillota</taxon>
        <taxon>Clostridia</taxon>
        <taxon>Eubacteriales</taxon>
        <taxon>Acutalibacteraceae</taxon>
        <taxon>Caproiciproducens</taxon>
    </lineage>
</organism>
<dbReference type="InterPro" id="IPR045962">
    <property type="entry name" value="DUF6382"/>
</dbReference>
<reference evidence="2 3" key="1">
    <citation type="submission" date="2022-11" db="EMBL/GenBank/DDBJ databases">
        <authorList>
            <person name="Caiyu Z."/>
        </authorList>
    </citation>
    <scope>NUCLEOTIDE SEQUENCE [LARGE SCALE GENOMIC DNA]</scope>
    <source>
        <strain evidence="2 3">YR-4</strain>
    </source>
</reference>
<dbReference type="Gene3D" id="2.60.200.20">
    <property type="match status" value="1"/>
</dbReference>
<accession>A0ABT4BSU2</accession>
<feature type="domain" description="FHA" evidence="1">
    <location>
        <begin position="302"/>
        <end position="352"/>
    </location>
</feature>
<name>A0ABT4BSU2_9FIRM</name>
<gene>
    <name evidence="2" type="ORF">OUY18_06860</name>
</gene>
<keyword evidence="3" id="KW-1185">Reference proteome</keyword>
<protein>
    <submittedName>
        <fullName evidence="2">DUF6382 domain-containing protein</fullName>
    </submittedName>
</protein>
<dbReference type="InterPro" id="IPR000253">
    <property type="entry name" value="FHA_dom"/>
</dbReference>
<evidence type="ECO:0000313" key="2">
    <source>
        <dbReference type="EMBL" id="MCY1713971.1"/>
    </source>
</evidence>
<dbReference type="Pfam" id="PF19909">
    <property type="entry name" value="DUF6382"/>
    <property type="match status" value="1"/>
</dbReference>
<evidence type="ECO:0000313" key="3">
    <source>
        <dbReference type="Proteomes" id="UP001082703"/>
    </source>
</evidence>
<evidence type="ECO:0000259" key="1">
    <source>
        <dbReference type="PROSITE" id="PS50006"/>
    </source>
</evidence>
<dbReference type="Proteomes" id="UP001082703">
    <property type="component" value="Unassembled WGS sequence"/>
</dbReference>
<dbReference type="Pfam" id="PF00498">
    <property type="entry name" value="FHA"/>
    <property type="match status" value="1"/>
</dbReference>
<dbReference type="EMBL" id="JAPOHA010000006">
    <property type="protein sequence ID" value="MCY1713971.1"/>
    <property type="molecule type" value="Genomic_DNA"/>
</dbReference>
<dbReference type="SMART" id="SM00240">
    <property type="entry name" value="FHA"/>
    <property type="match status" value="1"/>
</dbReference>
<sequence length="377" mass="43132">MNKFKTITRDNQSCFWIKSLKGQQLTMREIEAIKNQEVIGLLPVTVKQKERSFKLGYNITGYIPLSAYLKSPMDKNAFAVLIDNILTILQTLQKSFFNQKCLLLDFKNIMVNPATRRVFFIYVPIQHFDNHKTLKDFFLEIADTVLFLQNEDTGYVEKYKSIINSGVNFSLFELEGYIKELLGQPITIQKKIKCKKCGRENTFGVRFCTSCGEMLIEQNSKEGTVYNPLHFNGAPLSKALAENPDGCENHTDTQSFSEGTSVLGIEEFDGTTVLGDEEQKRTAPYLIRDKTKEKIGIDQPIFKIGKEMHCDYIVSDNNAVSRNHADILTKDGRFYIIDHHSTNKTYVDEKAIPAQEETEIFSGTKLRLGNENFVFYL</sequence>
<dbReference type="PROSITE" id="PS50006">
    <property type="entry name" value="FHA_DOMAIN"/>
    <property type="match status" value="1"/>
</dbReference>
<proteinExistence type="predicted"/>